<sequence>MLTLLLKRQARARKELAKKELATEQKDVASEKVNTPRTAFEKKPWNEIQHSLKMDLEYARTMAGSTEKIPFKGALIKKYKPVITNLLSTHDNLDGLDVIWWFYQWQIDCGLLETVHDKFKALVLKGLNSPQGWRSNGQTAYLDIIFKYSDGAKKANTKFNAQYLSDAVTDLLSGTLATNAPLKVKMFRLMGDLFYEANKKEEALALFEAVMAIDPEKGGRKTKVKDLKEELGYE</sequence>
<feature type="repeat" description="TPR" evidence="1">
    <location>
        <begin position="184"/>
        <end position="217"/>
    </location>
</feature>
<evidence type="ECO:0000313" key="3">
    <source>
        <dbReference type="Proteomes" id="UP000095059"/>
    </source>
</evidence>
<evidence type="ECO:0000313" key="2">
    <source>
        <dbReference type="EMBL" id="OEF10368.1"/>
    </source>
</evidence>
<protein>
    <recommendedName>
        <fullName evidence="4">Terminase</fullName>
    </recommendedName>
</protein>
<dbReference type="InterPro" id="IPR010270">
    <property type="entry name" value="Phage_P2_GpM"/>
</dbReference>
<dbReference type="InterPro" id="IPR019734">
    <property type="entry name" value="TPR_rpt"/>
</dbReference>
<dbReference type="EMBL" id="AJYJ02000132">
    <property type="protein sequence ID" value="OEF10368.1"/>
    <property type="molecule type" value="Genomic_DNA"/>
</dbReference>
<evidence type="ECO:0008006" key="4">
    <source>
        <dbReference type="Google" id="ProtNLM"/>
    </source>
</evidence>
<organism evidence="2 3">
    <name type="scientific">Aliivibrio logei 5S-186</name>
    <dbReference type="NCBI Taxonomy" id="626086"/>
    <lineage>
        <taxon>Bacteria</taxon>
        <taxon>Pseudomonadati</taxon>
        <taxon>Pseudomonadota</taxon>
        <taxon>Gammaproteobacteria</taxon>
        <taxon>Vibrionales</taxon>
        <taxon>Vibrionaceae</taxon>
        <taxon>Aliivibrio</taxon>
    </lineage>
</organism>
<reference evidence="2 3" key="1">
    <citation type="journal article" date="2012" name="Science">
        <title>Ecological populations of bacteria act as socially cohesive units of antibiotic production and resistance.</title>
        <authorList>
            <person name="Cordero O.X."/>
            <person name="Wildschutte H."/>
            <person name="Kirkup B."/>
            <person name="Proehl S."/>
            <person name="Ngo L."/>
            <person name="Hussain F."/>
            <person name="Le Roux F."/>
            <person name="Mincer T."/>
            <person name="Polz M.F."/>
        </authorList>
    </citation>
    <scope>NUCLEOTIDE SEQUENCE [LARGE SCALE GENOMIC DNA]</scope>
    <source>
        <strain evidence="2 3">5S-186</strain>
    </source>
</reference>
<keyword evidence="3" id="KW-1185">Reference proteome</keyword>
<proteinExistence type="predicted"/>
<dbReference type="PROSITE" id="PS50005">
    <property type="entry name" value="TPR"/>
    <property type="match status" value="1"/>
</dbReference>
<name>A0ABX3AR50_ALILO</name>
<dbReference type="Pfam" id="PF05944">
    <property type="entry name" value="Phage_term_smal"/>
    <property type="match status" value="1"/>
</dbReference>
<dbReference type="Proteomes" id="UP000095059">
    <property type="component" value="Unassembled WGS sequence"/>
</dbReference>
<gene>
    <name evidence="2" type="ORF">A1Q5_13285</name>
</gene>
<keyword evidence="1" id="KW-0802">TPR repeat</keyword>
<comment type="caution">
    <text evidence="2">The sequence shown here is derived from an EMBL/GenBank/DDBJ whole genome shotgun (WGS) entry which is preliminary data.</text>
</comment>
<dbReference type="RefSeq" id="WP_017020729.1">
    <property type="nucleotide sequence ID" value="NZ_AJYJ02000132.1"/>
</dbReference>
<accession>A0ABX3AR50</accession>
<evidence type="ECO:0000256" key="1">
    <source>
        <dbReference type="PROSITE-ProRule" id="PRU00339"/>
    </source>
</evidence>